<organism evidence="1 2">
    <name type="scientific">Nocardia yunnanensis</name>
    <dbReference type="NCBI Taxonomy" id="2382165"/>
    <lineage>
        <taxon>Bacteria</taxon>
        <taxon>Bacillati</taxon>
        <taxon>Actinomycetota</taxon>
        <taxon>Actinomycetes</taxon>
        <taxon>Mycobacteriales</taxon>
        <taxon>Nocardiaceae</taxon>
        <taxon>Nocardia</taxon>
    </lineage>
</organism>
<dbReference type="OrthoDB" id="4549550at2"/>
<sequence length="185" mass="20051">MWDRPIPYSGGRAPMLWLLGAHGGAGVSTLERVLAPAADAQRRWPGVLDGESPFVVVVARETLDGLARAHELLRQHRAGNAGPSRVLGLITCAHQPGRVPLDIRRYRRVIDELVPESGRWRVGWQPAWPLTQRSDLPVWTPESPYPSRGSDPLAAARELGHNLLAAVSATATEDTTDRLPGATAA</sequence>
<keyword evidence="2" id="KW-1185">Reference proteome</keyword>
<evidence type="ECO:0000313" key="2">
    <source>
        <dbReference type="Proteomes" id="UP000267164"/>
    </source>
</evidence>
<dbReference type="Proteomes" id="UP000267164">
    <property type="component" value="Chromosome"/>
</dbReference>
<dbReference type="AlphaFoldDB" id="A0A386ZPJ1"/>
<dbReference type="KEGG" id="nyu:D7D52_17115"/>
<proteinExistence type="predicted"/>
<accession>A0A386ZPJ1</accession>
<evidence type="ECO:0000313" key="1">
    <source>
        <dbReference type="EMBL" id="AYF79104.1"/>
    </source>
</evidence>
<gene>
    <name evidence="1" type="ORF">D7D52_17115</name>
</gene>
<reference evidence="1 2" key="1">
    <citation type="submission" date="2018-09" db="EMBL/GenBank/DDBJ databases">
        <title>Nocardia yunnanensis sp. nov., an actinomycete isolated from a soil sample.</title>
        <authorList>
            <person name="Zhang J."/>
        </authorList>
    </citation>
    <scope>NUCLEOTIDE SEQUENCE [LARGE SCALE GENOMIC DNA]</scope>
    <source>
        <strain evidence="1 2">CFHS0054</strain>
    </source>
</reference>
<name>A0A386ZPJ1_9NOCA</name>
<protein>
    <submittedName>
        <fullName evidence="1">Uncharacterized protein</fullName>
    </submittedName>
</protein>
<dbReference type="EMBL" id="CP032568">
    <property type="protein sequence ID" value="AYF79104.1"/>
    <property type="molecule type" value="Genomic_DNA"/>
</dbReference>